<evidence type="ECO:0000313" key="2">
    <source>
        <dbReference type="Proteomes" id="UP000789901"/>
    </source>
</evidence>
<name>A0ABN7UJN8_GIGMA</name>
<sequence>MTIEDLYTSLTGEKEADRHRKRNYMARGLIESDLAISLLAIGIIRKAANLIITE</sequence>
<dbReference type="EMBL" id="CAJVQB010003285">
    <property type="protein sequence ID" value="CAG8603601.1"/>
    <property type="molecule type" value="Genomic_DNA"/>
</dbReference>
<organism evidence="1 2">
    <name type="scientific">Gigaspora margarita</name>
    <dbReference type="NCBI Taxonomy" id="4874"/>
    <lineage>
        <taxon>Eukaryota</taxon>
        <taxon>Fungi</taxon>
        <taxon>Fungi incertae sedis</taxon>
        <taxon>Mucoromycota</taxon>
        <taxon>Glomeromycotina</taxon>
        <taxon>Glomeromycetes</taxon>
        <taxon>Diversisporales</taxon>
        <taxon>Gigasporaceae</taxon>
        <taxon>Gigaspora</taxon>
    </lineage>
</organism>
<feature type="non-terminal residue" evidence="1">
    <location>
        <position position="54"/>
    </location>
</feature>
<comment type="caution">
    <text evidence="1">The sequence shown here is derived from an EMBL/GenBank/DDBJ whole genome shotgun (WGS) entry which is preliminary data.</text>
</comment>
<gene>
    <name evidence="1" type="ORF">GMARGA_LOCUS7008</name>
</gene>
<reference evidence="1 2" key="1">
    <citation type="submission" date="2021-06" db="EMBL/GenBank/DDBJ databases">
        <authorList>
            <person name="Kallberg Y."/>
            <person name="Tangrot J."/>
            <person name="Rosling A."/>
        </authorList>
    </citation>
    <scope>NUCLEOTIDE SEQUENCE [LARGE SCALE GENOMIC DNA]</scope>
    <source>
        <strain evidence="1 2">120-4 pot B 10/14</strain>
    </source>
</reference>
<protein>
    <submittedName>
        <fullName evidence="1">21196_t:CDS:1</fullName>
    </submittedName>
</protein>
<proteinExistence type="predicted"/>
<keyword evidence="2" id="KW-1185">Reference proteome</keyword>
<dbReference type="Proteomes" id="UP000789901">
    <property type="component" value="Unassembled WGS sequence"/>
</dbReference>
<accession>A0ABN7UJN8</accession>
<evidence type="ECO:0000313" key="1">
    <source>
        <dbReference type="EMBL" id="CAG8603601.1"/>
    </source>
</evidence>